<evidence type="ECO:0000313" key="2">
    <source>
        <dbReference type="EMBL" id="GAV05933.1"/>
    </source>
</evidence>
<dbReference type="PANTHER" id="PTHR14938:SF2">
    <property type="entry name" value="HCLS1-ASSOCIATED PROTEIN X-1"/>
    <property type="match status" value="1"/>
</dbReference>
<feature type="region of interest" description="Disordered" evidence="1">
    <location>
        <begin position="242"/>
        <end position="286"/>
    </location>
</feature>
<dbReference type="AlphaFoldDB" id="A0A1D1VZV8"/>
<dbReference type="GO" id="GO:0015629">
    <property type="term" value="C:actin cytoskeleton"/>
    <property type="evidence" value="ECO:0007669"/>
    <property type="project" value="TreeGrafter"/>
</dbReference>
<dbReference type="GO" id="GO:0030833">
    <property type="term" value="P:regulation of actin filament polymerization"/>
    <property type="evidence" value="ECO:0007669"/>
    <property type="project" value="TreeGrafter"/>
</dbReference>
<sequence length="298" mass="33666">MNNRDFRPPFGFPGAFFDGFDSRGGNRFDDEGDDAFGDDIFGRFRFGNLRRSSPFQDMQNAFSGAEMMFRHMDRMFQDMHMFGDFGQIMGPNDAHETLAIENGNKDDKNGRRPGRTRSPRDEMLKEPDSDDITAAFPGGMEDREVKEHEVKDIILGRDGRGGGRTNSQGGFSWSGSSSMTSFAGFGDGKMEQRRTVQNPDGSKSTIVTRIMGDREITITKTISRNGEEVVEEELVNMDEDDRENFEQEWTGHGQSPQFSGLRPGRPRDERSIMSRGEPPLLDRRGPGILSKIFGSWFR</sequence>
<feature type="compositionally biased region" description="Basic and acidic residues" evidence="1">
    <location>
        <begin position="118"/>
        <end position="127"/>
    </location>
</feature>
<gene>
    <name evidence="2" type="primary">RvY_15985-1</name>
    <name evidence="2" type="synonym">RvY_15985.1</name>
    <name evidence="2" type="ORF">RvY_15985</name>
</gene>
<organism evidence="2 3">
    <name type="scientific">Ramazzottius varieornatus</name>
    <name type="common">Water bear</name>
    <name type="synonym">Tardigrade</name>
    <dbReference type="NCBI Taxonomy" id="947166"/>
    <lineage>
        <taxon>Eukaryota</taxon>
        <taxon>Metazoa</taxon>
        <taxon>Ecdysozoa</taxon>
        <taxon>Tardigrada</taxon>
        <taxon>Eutardigrada</taxon>
        <taxon>Parachela</taxon>
        <taxon>Hypsibioidea</taxon>
        <taxon>Ramazzottiidae</taxon>
        <taxon>Ramazzottius</taxon>
    </lineage>
</organism>
<dbReference type="Proteomes" id="UP000186922">
    <property type="component" value="Unassembled WGS sequence"/>
</dbReference>
<evidence type="ECO:0008006" key="4">
    <source>
        <dbReference type="Google" id="ProtNLM"/>
    </source>
</evidence>
<reference evidence="2 3" key="1">
    <citation type="journal article" date="2016" name="Nat. Commun.">
        <title>Extremotolerant tardigrade genome and improved radiotolerance of human cultured cells by tardigrade-unique protein.</title>
        <authorList>
            <person name="Hashimoto T."/>
            <person name="Horikawa D.D."/>
            <person name="Saito Y."/>
            <person name="Kuwahara H."/>
            <person name="Kozuka-Hata H."/>
            <person name="Shin-I T."/>
            <person name="Minakuchi Y."/>
            <person name="Ohishi K."/>
            <person name="Motoyama A."/>
            <person name="Aizu T."/>
            <person name="Enomoto A."/>
            <person name="Kondo K."/>
            <person name="Tanaka S."/>
            <person name="Hara Y."/>
            <person name="Koshikawa S."/>
            <person name="Sagara H."/>
            <person name="Miura T."/>
            <person name="Yokobori S."/>
            <person name="Miyagawa K."/>
            <person name="Suzuki Y."/>
            <person name="Kubo T."/>
            <person name="Oyama M."/>
            <person name="Kohara Y."/>
            <person name="Fujiyama A."/>
            <person name="Arakawa K."/>
            <person name="Katayama T."/>
            <person name="Toyoda A."/>
            <person name="Kunieda T."/>
        </authorList>
    </citation>
    <scope>NUCLEOTIDE SEQUENCE [LARGE SCALE GENOMIC DNA]</scope>
    <source>
        <strain evidence="2 3">YOKOZUNA-1</strain>
    </source>
</reference>
<proteinExistence type="predicted"/>
<feature type="compositionally biased region" description="Low complexity" evidence="1">
    <location>
        <begin position="167"/>
        <end position="184"/>
    </location>
</feature>
<dbReference type="PANTHER" id="PTHR14938">
    <property type="entry name" value="HCLS1-ASSOCIATED PROTEIN X-1"/>
    <property type="match status" value="1"/>
</dbReference>
<dbReference type="GO" id="GO:0043066">
    <property type="term" value="P:negative regulation of apoptotic process"/>
    <property type="evidence" value="ECO:0007669"/>
    <property type="project" value="InterPro"/>
</dbReference>
<feature type="compositionally biased region" description="Basic and acidic residues" evidence="1">
    <location>
        <begin position="101"/>
        <end position="110"/>
    </location>
</feature>
<dbReference type="InterPro" id="IPR017248">
    <property type="entry name" value="HAX-1"/>
</dbReference>
<dbReference type="GO" id="GO:0016529">
    <property type="term" value="C:sarcoplasmic reticulum"/>
    <property type="evidence" value="ECO:0007669"/>
    <property type="project" value="TreeGrafter"/>
</dbReference>
<evidence type="ECO:0000256" key="1">
    <source>
        <dbReference type="SAM" id="MobiDB-lite"/>
    </source>
</evidence>
<dbReference type="GO" id="GO:0005739">
    <property type="term" value="C:mitochondrion"/>
    <property type="evidence" value="ECO:0007669"/>
    <property type="project" value="TreeGrafter"/>
</dbReference>
<feature type="region of interest" description="Disordered" evidence="1">
    <location>
        <begin position="101"/>
        <end position="186"/>
    </location>
</feature>
<dbReference type="GO" id="GO:0030136">
    <property type="term" value="C:clathrin-coated vesicle"/>
    <property type="evidence" value="ECO:0007669"/>
    <property type="project" value="TreeGrafter"/>
</dbReference>
<name>A0A1D1VZV8_RAMVA</name>
<accession>A0A1D1VZV8</accession>
<dbReference type="EMBL" id="BDGG01000012">
    <property type="protein sequence ID" value="GAV05933.1"/>
    <property type="molecule type" value="Genomic_DNA"/>
</dbReference>
<evidence type="ECO:0000313" key="3">
    <source>
        <dbReference type="Proteomes" id="UP000186922"/>
    </source>
</evidence>
<keyword evidence="3" id="KW-1185">Reference proteome</keyword>
<feature type="compositionally biased region" description="Basic and acidic residues" evidence="1">
    <location>
        <begin position="140"/>
        <end position="161"/>
    </location>
</feature>
<comment type="caution">
    <text evidence="2">The sequence shown here is derived from an EMBL/GenBank/DDBJ whole genome shotgun (WGS) entry which is preliminary data.</text>
</comment>
<protein>
    <recommendedName>
        <fullName evidence="4">Myeloid leukemia factor</fullName>
    </recommendedName>
</protein>
<dbReference type="GO" id="GO:0016324">
    <property type="term" value="C:apical plasma membrane"/>
    <property type="evidence" value="ECO:0007669"/>
    <property type="project" value="TreeGrafter"/>
</dbReference>